<evidence type="ECO:0000313" key="1">
    <source>
        <dbReference type="EMBL" id="TWI03149.1"/>
    </source>
</evidence>
<keyword evidence="2" id="KW-1185">Reference proteome</keyword>
<comment type="caution">
    <text evidence="1">The sequence shown here is derived from an EMBL/GenBank/DDBJ whole genome shotgun (WGS) entry which is preliminary data.</text>
</comment>
<name>A0ABY3FMX3_9FLAO</name>
<dbReference type="RefSeq" id="WP_144888947.1">
    <property type="nucleotide sequence ID" value="NZ_VLKO01000001.1"/>
</dbReference>
<dbReference type="EMBL" id="VLKO01000001">
    <property type="protein sequence ID" value="TWI03149.1"/>
    <property type="molecule type" value="Genomic_DNA"/>
</dbReference>
<proteinExistence type="predicted"/>
<gene>
    <name evidence="1" type="ORF">IQ05_00078</name>
</gene>
<accession>A0ABY3FMX3</accession>
<protein>
    <submittedName>
        <fullName evidence="1">Uncharacterized protein</fullName>
    </submittedName>
</protein>
<evidence type="ECO:0000313" key="2">
    <source>
        <dbReference type="Proteomes" id="UP000317519"/>
    </source>
</evidence>
<dbReference type="Proteomes" id="UP000317519">
    <property type="component" value="Unassembled WGS sequence"/>
</dbReference>
<sequence length="175" mass="20703">MKKNKNFIPKDEKLHVFVPFVNLLLFEKFESPNFYSENAKLSENFIEAVKIINDTSIDSSDYFKMKVQYFITELSEGKRRLIFDSIIQNELFMSAMSFTYTIENNLSMNNESSLISHTEILKNLLNFTIKGEMSKVLFYFFGLYFEHIFYVESSDENYISQTAYDNLFENLLKNP</sequence>
<reference evidence="1 2" key="1">
    <citation type="journal article" date="2015" name="Stand. Genomic Sci.">
        <title>Genomic Encyclopedia of Bacterial and Archaeal Type Strains, Phase III: the genomes of soil and plant-associated and newly described type strains.</title>
        <authorList>
            <person name="Whitman W.B."/>
            <person name="Woyke T."/>
            <person name="Klenk H.P."/>
            <person name="Zhou Y."/>
            <person name="Lilburn T.G."/>
            <person name="Beck B.J."/>
            <person name="De Vos P."/>
            <person name="Vandamme P."/>
            <person name="Eisen J.A."/>
            <person name="Garrity G."/>
            <person name="Hugenholtz P."/>
            <person name="Kyrpides N.C."/>
        </authorList>
    </citation>
    <scope>NUCLEOTIDE SEQUENCE [LARGE SCALE GENOMIC DNA]</scope>
    <source>
        <strain evidence="1 2">CGMCC 1.6847</strain>
    </source>
</reference>
<organism evidence="1 2">
    <name type="scientific">Flavobacterium tiangeerense</name>
    <dbReference type="NCBI Taxonomy" id="459471"/>
    <lineage>
        <taxon>Bacteria</taxon>
        <taxon>Pseudomonadati</taxon>
        <taxon>Bacteroidota</taxon>
        <taxon>Flavobacteriia</taxon>
        <taxon>Flavobacteriales</taxon>
        <taxon>Flavobacteriaceae</taxon>
        <taxon>Flavobacterium</taxon>
    </lineage>
</organism>